<feature type="region of interest" description="Disordered" evidence="1">
    <location>
        <begin position="181"/>
        <end position="245"/>
    </location>
</feature>
<organism evidence="2">
    <name type="scientific">Arundo donax</name>
    <name type="common">Giant reed</name>
    <name type="synonym">Donax arundinaceus</name>
    <dbReference type="NCBI Taxonomy" id="35708"/>
    <lineage>
        <taxon>Eukaryota</taxon>
        <taxon>Viridiplantae</taxon>
        <taxon>Streptophyta</taxon>
        <taxon>Embryophyta</taxon>
        <taxon>Tracheophyta</taxon>
        <taxon>Spermatophyta</taxon>
        <taxon>Magnoliopsida</taxon>
        <taxon>Liliopsida</taxon>
        <taxon>Poales</taxon>
        <taxon>Poaceae</taxon>
        <taxon>PACMAD clade</taxon>
        <taxon>Arundinoideae</taxon>
        <taxon>Arundineae</taxon>
        <taxon>Arundo</taxon>
    </lineage>
</organism>
<protein>
    <submittedName>
        <fullName evidence="2">Uncharacterized protein</fullName>
    </submittedName>
</protein>
<dbReference type="AlphaFoldDB" id="A0A0A9D566"/>
<reference evidence="2" key="2">
    <citation type="journal article" date="2015" name="Data Brief">
        <title>Shoot transcriptome of the giant reed, Arundo donax.</title>
        <authorList>
            <person name="Barrero R.A."/>
            <person name="Guerrero F.D."/>
            <person name="Moolhuijzen P."/>
            <person name="Goolsby J.A."/>
            <person name="Tidwell J."/>
            <person name="Bellgard S.E."/>
            <person name="Bellgard M.I."/>
        </authorList>
    </citation>
    <scope>NUCLEOTIDE SEQUENCE</scope>
    <source>
        <tissue evidence="2">Shoot tissue taken approximately 20 cm above the soil surface</tissue>
    </source>
</reference>
<evidence type="ECO:0000313" key="2">
    <source>
        <dbReference type="EMBL" id="JAD83724.1"/>
    </source>
</evidence>
<evidence type="ECO:0000256" key="1">
    <source>
        <dbReference type="SAM" id="MobiDB-lite"/>
    </source>
</evidence>
<name>A0A0A9D566_ARUDO</name>
<dbReference type="EMBL" id="GBRH01214171">
    <property type="protein sequence ID" value="JAD83724.1"/>
    <property type="molecule type" value="Transcribed_RNA"/>
</dbReference>
<accession>A0A0A9D566</accession>
<sequence length="245" mass="25417">MEATEMMNQVVKGLKATGIGGILMVEEDEGEDALGEVIVIKVTTLGQEMVVVGALAGVIGAEVVSETGTITMREGPSVKVVAGLNLLTGIPTKGAVMEIKLSQKASLAGGLTTMIAGECQKYLVGMIRQERVMETTHGVKTVHLLLSWVSLAVLPRMLPHGVLLVTPRLVEVLEAEVLEKSNEDSWNSSKGAEGTEKSSWDGSEAAPKKDGEASGSQGGGGGSSWDKVDGAWNSNKGSDAGSGGW</sequence>
<reference evidence="2" key="1">
    <citation type="submission" date="2014-09" db="EMBL/GenBank/DDBJ databases">
        <authorList>
            <person name="Magalhaes I.L.F."/>
            <person name="Oliveira U."/>
            <person name="Santos F.R."/>
            <person name="Vidigal T.H.D.A."/>
            <person name="Brescovit A.D."/>
            <person name="Santos A.J."/>
        </authorList>
    </citation>
    <scope>NUCLEOTIDE SEQUENCE</scope>
    <source>
        <tissue evidence="2">Shoot tissue taken approximately 20 cm above the soil surface</tissue>
    </source>
</reference>
<proteinExistence type="predicted"/>